<accession>A0A238JS52</accession>
<proteinExistence type="predicted"/>
<keyword evidence="2" id="KW-1185">Reference proteome</keyword>
<dbReference type="Proteomes" id="UP000202922">
    <property type="component" value="Unassembled WGS sequence"/>
</dbReference>
<evidence type="ECO:0000313" key="2">
    <source>
        <dbReference type="Proteomes" id="UP000202922"/>
    </source>
</evidence>
<protein>
    <submittedName>
        <fullName evidence="1">Uncharacterized protein</fullName>
    </submittedName>
</protein>
<name>A0A238JS52_9RHOB</name>
<sequence length="207" mass="22828">MSLTQTSGAFAGVHEDGFNDFVSAFFQARPRYLHWGSPAFVSATTVTQTQIPAIPPFGIEYRLFFQQPVIDLHPDTKGFALPPGPGQFSLQTEVRLTVGCQNKPFDPKDDQRPILDPISTTLKVCARGQLVRVGNELALQVDDVMVKDIRPETLGAVLSCILKMILREMLQDLRIPYRSIFIQIGTLVPVGGITVEDDTAKAFANII</sequence>
<dbReference type="AlphaFoldDB" id="A0A238JS52"/>
<evidence type="ECO:0000313" key="1">
    <source>
        <dbReference type="EMBL" id="SMX33017.1"/>
    </source>
</evidence>
<gene>
    <name evidence="1" type="ORF">COL8621_00939</name>
</gene>
<reference evidence="2" key="1">
    <citation type="submission" date="2017-05" db="EMBL/GenBank/DDBJ databases">
        <authorList>
            <person name="Rodrigo-Torres L."/>
            <person name="Arahal R. D."/>
            <person name="Lucena T."/>
        </authorList>
    </citation>
    <scope>NUCLEOTIDE SEQUENCE [LARGE SCALE GENOMIC DNA]</scope>
    <source>
        <strain evidence="2">CECT 8621</strain>
    </source>
</reference>
<dbReference type="EMBL" id="FXYE01000001">
    <property type="protein sequence ID" value="SMX33017.1"/>
    <property type="molecule type" value="Genomic_DNA"/>
</dbReference>
<organism evidence="1 2">
    <name type="scientific">Actibacterium lipolyticum</name>
    <dbReference type="NCBI Taxonomy" id="1524263"/>
    <lineage>
        <taxon>Bacteria</taxon>
        <taxon>Pseudomonadati</taxon>
        <taxon>Pseudomonadota</taxon>
        <taxon>Alphaproteobacteria</taxon>
        <taxon>Rhodobacterales</taxon>
        <taxon>Roseobacteraceae</taxon>
        <taxon>Actibacterium</taxon>
    </lineage>
</organism>